<evidence type="ECO:0000313" key="2">
    <source>
        <dbReference type="Proteomes" id="UP000298493"/>
    </source>
</evidence>
<proteinExistence type="predicted"/>
<keyword evidence="2" id="KW-1185">Reference proteome</keyword>
<reference evidence="1 2" key="1">
    <citation type="submission" date="2019-04" db="EMBL/GenBank/DDBJ databases">
        <title>High contiguity whole genome sequence and gene annotation resource for two Venturia nashicola isolates.</title>
        <authorList>
            <person name="Prokchorchik M."/>
            <person name="Won K."/>
            <person name="Lee Y."/>
            <person name="Choi E.D."/>
            <person name="Segonzac C."/>
            <person name="Sohn K.H."/>
        </authorList>
    </citation>
    <scope>NUCLEOTIDE SEQUENCE [LARGE SCALE GENOMIC DNA]</scope>
    <source>
        <strain evidence="1 2">PRI2</strain>
    </source>
</reference>
<name>A0A4Z1PKP5_9PEZI</name>
<accession>A0A4Z1PKP5</accession>
<organism evidence="1 2">
    <name type="scientific">Venturia nashicola</name>
    <dbReference type="NCBI Taxonomy" id="86259"/>
    <lineage>
        <taxon>Eukaryota</taxon>
        <taxon>Fungi</taxon>
        <taxon>Dikarya</taxon>
        <taxon>Ascomycota</taxon>
        <taxon>Pezizomycotina</taxon>
        <taxon>Dothideomycetes</taxon>
        <taxon>Pleosporomycetidae</taxon>
        <taxon>Venturiales</taxon>
        <taxon>Venturiaceae</taxon>
        <taxon>Venturia</taxon>
    </lineage>
</organism>
<dbReference type="Proteomes" id="UP000298493">
    <property type="component" value="Unassembled WGS sequence"/>
</dbReference>
<dbReference type="AlphaFoldDB" id="A0A4Z1PKP5"/>
<comment type="caution">
    <text evidence="1">The sequence shown here is derived from an EMBL/GenBank/DDBJ whole genome shotgun (WGS) entry which is preliminary data.</text>
</comment>
<dbReference type="EMBL" id="SNSC02000005">
    <property type="protein sequence ID" value="TID24050.1"/>
    <property type="molecule type" value="Genomic_DNA"/>
</dbReference>
<sequence>MWQIFIKTVTSFWHDPLPSWSEVIDNWGLSTVLFIVRNLGRKRKEREERNLRQFLHETLEPQYWWRVEVDEKGRIM</sequence>
<evidence type="ECO:0000313" key="1">
    <source>
        <dbReference type="EMBL" id="TID24050.1"/>
    </source>
</evidence>
<protein>
    <submittedName>
        <fullName evidence="1">Uncharacterized protein</fullName>
    </submittedName>
</protein>
<gene>
    <name evidence="1" type="ORF">E6O75_ATG02415</name>
</gene>